<dbReference type="AlphaFoldDB" id="A0A4D7QTD7"/>
<keyword evidence="5" id="KW-1003">Cell membrane</keyword>
<dbReference type="GO" id="GO:0065002">
    <property type="term" value="P:intracellular protein transmembrane transport"/>
    <property type="evidence" value="ECO:0007669"/>
    <property type="project" value="TreeGrafter"/>
</dbReference>
<feature type="region of interest" description="Disordered" evidence="6">
    <location>
        <begin position="299"/>
        <end position="330"/>
    </location>
</feature>
<sequence length="330" mass="36213">MTLADTKDDKIKRDEEAIDASKAPLIEHLIELRTRLIKAMLGFLVCFILSFVFAKQVFQILMLPYEWAADYLKIPRSEVRLIYTAPLEYFFTQLKIGMFGGAFLAFPVIAIQLYKFVAPGLYSHEKDAFRPYLIWTPICFFAGGLFVVLFVMRALMLFSLGMQQAPTDTAAAIQYLGRVEDYLSLIMTLVFAFGISFQLPVIIALLGQIGLVDTKFLRAQRRYFIVIAFIIAAVLTPPDVISQLSLAIPLCLLYEVGIFVVGRMEKGMVDSEAEAEEEAAKEAAKQAAAEAEAAAAAAAAAAATPPVDPAPLAIEHKPGDPPPEPPKTGA</sequence>
<comment type="subcellular location">
    <subcellularLocation>
        <location evidence="5">Cell membrane</location>
        <topology evidence="5">Multi-pass membrane protein</topology>
    </subcellularLocation>
    <subcellularLocation>
        <location evidence="1">Membrane</location>
        <topology evidence="1">Multi-pass membrane protein</topology>
    </subcellularLocation>
</comment>
<feature type="compositionally biased region" description="Pro residues" evidence="6">
    <location>
        <begin position="320"/>
        <end position="330"/>
    </location>
</feature>
<dbReference type="OrthoDB" id="9777044at2"/>
<comment type="function">
    <text evidence="5">Part of the twin-arginine translocation (Tat) system that transports large folded proteins containing a characteristic twin-arginine motif in their signal peptide across membranes. Together with TatB, TatC is part of a receptor directly interacting with Tat signal peptides.</text>
</comment>
<evidence type="ECO:0000313" key="7">
    <source>
        <dbReference type="EMBL" id="QCK87282.1"/>
    </source>
</evidence>
<feature type="transmembrane region" description="Helical" evidence="5">
    <location>
        <begin position="219"/>
        <end position="235"/>
    </location>
</feature>
<feature type="transmembrane region" description="Helical" evidence="5">
    <location>
        <begin position="96"/>
        <end position="117"/>
    </location>
</feature>
<evidence type="ECO:0000256" key="1">
    <source>
        <dbReference type="ARBA" id="ARBA00004141"/>
    </source>
</evidence>
<evidence type="ECO:0000256" key="4">
    <source>
        <dbReference type="ARBA" id="ARBA00023136"/>
    </source>
</evidence>
<gene>
    <name evidence="5 7" type="primary">tatC</name>
    <name evidence="7" type="ORF">E8L99_16720</name>
</gene>
<feature type="transmembrane region" description="Helical" evidence="5">
    <location>
        <begin position="36"/>
        <end position="54"/>
    </location>
</feature>
<dbReference type="EMBL" id="CP039865">
    <property type="protein sequence ID" value="QCK87282.1"/>
    <property type="molecule type" value="Genomic_DNA"/>
</dbReference>
<evidence type="ECO:0000256" key="6">
    <source>
        <dbReference type="SAM" id="MobiDB-lite"/>
    </source>
</evidence>
<keyword evidence="2 5" id="KW-0812">Transmembrane</keyword>
<evidence type="ECO:0000256" key="5">
    <source>
        <dbReference type="HAMAP-Rule" id="MF_00902"/>
    </source>
</evidence>
<feature type="transmembrane region" description="Helical" evidence="5">
    <location>
        <begin position="182"/>
        <end position="207"/>
    </location>
</feature>
<dbReference type="PANTHER" id="PTHR30371:SF0">
    <property type="entry name" value="SEC-INDEPENDENT PROTEIN TRANSLOCASE PROTEIN TATC, CHLOROPLASTIC-RELATED"/>
    <property type="match status" value="1"/>
</dbReference>
<dbReference type="GO" id="GO:0043953">
    <property type="term" value="P:protein transport by the Tat complex"/>
    <property type="evidence" value="ECO:0007669"/>
    <property type="project" value="UniProtKB-UniRule"/>
</dbReference>
<protein>
    <recommendedName>
        <fullName evidence="5">Sec-independent protein translocase protein TatC</fullName>
    </recommendedName>
</protein>
<dbReference type="NCBIfam" id="TIGR00945">
    <property type="entry name" value="tatC"/>
    <property type="match status" value="1"/>
</dbReference>
<keyword evidence="4 5" id="KW-0472">Membrane</keyword>
<dbReference type="PANTHER" id="PTHR30371">
    <property type="entry name" value="SEC-INDEPENDENT PROTEIN TRANSLOCASE PROTEIN TATC"/>
    <property type="match status" value="1"/>
</dbReference>
<dbReference type="GO" id="GO:0033281">
    <property type="term" value="C:TAT protein transport complex"/>
    <property type="evidence" value="ECO:0007669"/>
    <property type="project" value="UniProtKB-UniRule"/>
</dbReference>
<dbReference type="KEGG" id="paqt:E8L99_16720"/>
<evidence type="ECO:0000313" key="8">
    <source>
        <dbReference type="Proteomes" id="UP000298588"/>
    </source>
</evidence>
<dbReference type="InterPro" id="IPR019820">
    <property type="entry name" value="Sec-indep_translocase_CS"/>
</dbReference>
<dbReference type="GO" id="GO:0009977">
    <property type="term" value="F:proton motive force dependent protein transmembrane transporter activity"/>
    <property type="evidence" value="ECO:0007669"/>
    <property type="project" value="TreeGrafter"/>
</dbReference>
<organism evidence="7 8">
    <name type="scientific">Phreatobacter aquaticus</name>
    <dbReference type="NCBI Taxonomy" id="2570229"/>
    <lineage>
        <taxon>Bacteria</taxon>
        <taxon>Pseudomonadati</taxon>
        <taxon>Pseudomonadota</taxon>
        <taxon>Alphaproteobacteria</taxon>
        <taxon>Hyphomicrobiales</taxon>
        <taxon>Phreatobacteraceae</taxon>
        <taxon>Phreatobacter</taxon>
    </lineage>
</organism>
<dbReference type="HAMAP" id="MF_00902">
    <property type="entry name" value="TatC"/>
    <property type="match status" value="1"/>
</dbReference>
<dbReference type="PRINTS" id="PR01840">
    <property type="entry name" value="TATCFAMILY"/>
</dbReference>
<evidence type="ECO:0000256" key="3">
    <source>
        <dbReference type="ARBA" id="ARBA00022989"/>
    </source>
</evidence>
<accession>A0A4D7QTD7</accession>
<comment type="similarity">
    <text evidence="5">Belongs to the TatC family.</text>
</comment>
<keyword evidence="5" id="KW-0653">Protein transport</keyword>
<dbReference type="Pfam" id="PF00902">
    <property type="entry name" value="TatC"/>
    <property type="match status" value="1"/>
</dbReference>
<keyword evidence="5" id="KW-0811">Translocation</keyword>
<name>A0A4D7QTD7_9HYPH</name>
<reference evidence="7 8" key="1">
    <citation type="submission" date="2019-04" db="EMBL/GenBank/DDBJ databases">
        <title>Phreatobacter aquaticus sp. nov.</title>
        <authorList>
            <person name="Choi A."/>
            <person name="Baek K."/>
        </authorList>
    </citation>
    <scope>NUCLEOTIDE SEQUENCE [LARGE SCALE GENOMIC DNA]</scope>
    <source>
        <strain evidence="7 8">NMCR1094</strain>
    </source>
</reference>
<keyword evidence="8" id="KW-1185">Reference proteome</keyword>
<dbReference type="InterPro" id="IPR002033">
    <property type="entry name" value="TatC"/>
</dbReference>
<dbReference type="PROSITE" id="PS01218">
    <property type="entry name" value="TATC"/>
    <property type="match status" value="1"/>
</dbReference>
<dbReference type="Proteomes" id="UP000298588">
    <property type="component" value="Chromosome"/>
</dbReference>
<feature type="transmembrane region" description="Helical" evidence="5">
    <location>
        <begin position="138"/>
        <end position="162"/>
    </location>
</feature>
<evidence type="ECO:0000256" key="2">
    <source>
        <dbReference type="ARBA" id="ARBA00022692"/>
    </source>
</evidence>
<feature type="transmembrane region" description="Helical" evidence="5">
    <location>
        <begin position="241"/>
        <end position="261"/>
    </location>
</feature>
<keyword evidence="5" id="KW-0813">Transport</keyword>
<dbReference type="RefSeq" id="WP_137100611.1">
    <property type="nucleotide sequence ID" value="NZ_CP039865.1"/>
</dbReference>
<keyword evidence="3 5" id="KW-1133">Transmembrane helix</keyword>
<proteinExistence type="inferred from homology"/>
<comment type="subunit">
    <text evidence="5">The Tat system comprises two distinct complexes: a TatABC complex, containing multiple copies of TatA, TatB and TatC subunits, and a separate TatA complex, containing only TatA subunits. Substrates initially bind to the TatABC complex, which probably triggers association of the separate TatA complex to form the active translocon.</text>
</comment>